<evidence type="ECO:0000256" key="7">
    <source>
        <dbReference type="ARBA" id="ARBA00023304"/>
    </source>
</evidence>
<dbReference type="eggNOG" id="COG0129">
    <property type="taxonomic scope" value="Bacteria"/>
</dbReference>
<evidence type="ECO:0000256" key="5">
    <source>
        <dbReference type="ARBA" id="ARBA00023014"/>
    </source>
</evidence>
<organism evidence="10 11">
    <name type="scientific">Conexibacter woesei (strain DSM 14684 / CCUG 47730 / CIP 108061 / JCM 11494 / NBRC 100937 / ID131577)</name>
    <dbReference type="NCBI Taxonomy" id="469383"/>
    <lineage>
        <taxon>Bacteria</taxon>
        <taxon>Bacillati</taxon>
        <taxon>Actinomycetota</taxon>
        <taxon>Thermoleophilia</taxon>
        <taxon>Solirubrobacterales</taxon>
        <taxon>Conexibacteraceae</taxon>
        <taxon>Conexibacter</taxon>
    </lineage>
</organism>
<gene>
    <name evidence="10" type="ordered locus">Cwoe_4447</name>
</gene>
<evidence type="ECO:0000259" key="9">
    <source>
        <dbReference type="Pfam" id="PF24877"/>
    </source>
</evidence>
<keyword evidence="7" id="KW-0028">Amino-acid biosynthesis</keyword>
<sequence>MSPPLRSSRWFAGHDVPGFLHRTALRAEGLSSASIAGRPVIGICNSQSELVNCNVHFDALANAVKRGILQAGGLPLEFHTISLGEQLMKPTTMLYRNLMAMDVEECLRSYPLDAVVLIGGCDKTIPAQLLGAASADVPAIALSGGPAAPAVFRGRALGVGTDLWHYTDQLRAGQMTQAEYDELEAASSPSVGHCPEMGTASTMAALLEGLGMALPGSATAPAVDARRYHWAEETGRRAVDVAREQLRPSAILTGAAFDNAITLLLGLGGSVNAVVHLLALAGRVGVELPLRHFDEIAQRTPAIVDVRPVGEQLVEQLFHAGGVPEVLHELAPLLELDALTVTGRSLGASLPARRAERSEVVRTLDAPIRPPGGLAVLHGSLAPSGALVKPSVADPRLLQHRGPALVFEGIEDLGARIDDPDLPVDADTVLVLRNVGPRGGPGMPEWGQLPIPQKLLRAGVRDMLRISDARMSGTAFGAAVLHVAPEAAAGGPLALVRDGDQIELDLAQRRLDLCVAEEELELRRATWSPPPRAYQRGYGALYLDHVLQADEGCDFDFLRGRSADPEHEPLGVLRGWIGGW</sequence>
<dbReference type="KEGG" id="cwo:Cwoe_4447"/>
<dbReference type="SUPFAM" id="SSF52016">
    <property type="entry name" value="LeuD/IlvD-like"/>
    <property type="match status" value="1"/>
</dbReference>
<name>D3F7W7_CONWI</name>
<feature type="domain" description="Dihydroxy-acid/6-phosphogluconate dehydratase C-terminal" evidence="9">
    <location>
        <begin position="359"/>
        <end position="553"/>
    </location>
</feature>
<keyword evidence="4" id="KW-0408">Iron</keyword>
<dbReference type="GO" id="GO:0009082">
    <property type="term" value="P:branched-chain amino acid biosynthetic process"/>
    <property type="evidence" value="ECO:0007669"/>
    <property type="project" value="UniProtKB-KW"/>
</dbReference>
<feature type="domain" description="Dihydroxy-acid/6-phosphogluconate dehydratase N-terminal" evidence="8">
    <location>
        <begin position="38"/>
        <end position="347"/>
    </location>
</feature>
<dbReference type="PANTHER" id="PTHR43183">
    <property type="entry name" value="HYPOTHETICAL DIHYDROXYACID DEHYDRATASE (EUROFUNG)-RELATED"/>
    <property type="match status" value="1"/>
</dbReference>
<dbReference type="FunFam" id="3.50.30.80:FF:000001">
    <property type="entry name" value="Dihydroxy-acid dehydratase"/>
    <property type="match status" value="1"/>
</dbReference>
<dbReference type="Pfam" id="PF00920">
    <property type="entry name" value="ILVD_EDD_N"/>
    <property type="match status" value="1"/>
</dbReference>
<dbReference type="STRING" id="469383.Cwoe_4447"/>
<protein>
    <submittedName>
        <fullName evidence="10">Dihydroxy-acid dehydratase</fullName>
        <ecNumber evidence="10">4.2.1.9</ecNumber>
    </submittedName>
</protein>
<evidence type="ECO:0000256" key="3">
    <source>
        <dbReference type="ARBA" id="ARBA00022723"/>
    </source>
</evidence>
<proteinExistence type="inferred from homology"/>
<dbReference type="NCBIfam" id="NF004784">
    <property type="entry name" value="PRK06131.1"/>
    <property type="match status" value="1"/>
</dbReference>
<dbReference type="GO" id="GO:0004160">
    <property type="term" value="F:dihydroxy-acid dehydratase activity"/>
    <property type="evidence" value="ECO:0007669"/>
    <property type="project" value="UniProtKB-EC"/>
</dbReference>
<evidence type="ECO:0000256" key="2">
    <source>
        <dbReference type="ARBA" id="ARBA00022714"/>
    </source>
</evidence>
<keyword evidence="2" id="KW-0001">2Fe-2S</keyword>
<dbReference type="InterPro" id="IPR052352">
    <property type="entry name" value="Sugar_Degrad_Dehydratases"/>
</dbReference>
<dbReference type="InterPro" id="IPR042096">
    <property type="entry name" value="Dihydro-acid_dehy_C"/>
</dbReference>
<dbReference type="InterPro" id="IPR056740">
    <property type="entry name" value="ILV_EDD_C"/>
</dbReference>
<keyword evidence="11" id="KW-1185">Reference proteome</keyword>
<dbReference type="PANTHER" id="PTHR43183:SF1">
    <property type="entry name" value="HYPOTHETICAL DIHYDROXY-ACID DEHYDRATASE (EUROFUNG)-RELATED"/>
    <property type="match status" value="1"/>
</dbReference>
<dbReference type="SUPFAM" id="SSF143975">
    <property type="entry name" value="IlvD/EDD N-terminal domain-like"/>
    <property type="match status" value="1"/>
</dbReference>
<dbReference type="OrthoDB" id="9807077at2"/>
<keyword evidence="7" id="KW-0100">Branched-chain amino acid biosynthesis</keyword>
<dbReference type="AlphaFoldDB" id="D3F7W7"/>
<dbReference type="GO" id="GO:0051537">
    <property type="term" value="F:2 iron, 2 sulfur cluster binding"/>
    <property type="evidence" value="ECO:0007669"/>
    <property type="project" value="UniProtKB-KW"/>
</dbReference>
<dbReference type="RefSeq" id="WP_012935912.1">
    <property type="nucleotide sequence ID" value="NC_013739.1"/>
</dbReference>
<dbReference type="InterPro" id="IPR037237">
    <property type="entry name" value="IlvD/EDD_N"/>
</dbReference>
<evidence type="ECO:0000259" key="8">
    <source>
        <dbReference type="Pfam" id="PF00920"/>
    </source>
</evidence>
<dbReference type="InterPro" id="IPR000581">
    <property type="entry name" value="ILV_EDD_N"/>
</dbReference>
<dbReference type="Gene3D" id="3.50.30.80">
    <property type="entry name" value="IlvD/EDD C-terminal domain-like"/>
    <property type="match status" value="1"/>
</dbReference>
<dbReference type="GO" id="GO:0046872">
    <property type="term" value="F:metal ion binding"/>
    <property type="evidence" value="ECO:0007669"/>
    <property type="project" value="UniProtKB-KW"/>
</dbReference>
<dbReference type="Proteomes" id="UP000008229">
    <property type="component" value="Chromosome"/>
</dbReference>
<dbReference type="EC" id="4.2.1.9" evidence="10"/>
<keyword evidence="3" id="KW-0479">Metal-binding</keyword>
<reference evidence="11" key="2">
    <citation type="submission" date="2010-01" db="EMBL/GenBank/DDBJ databases">
        <title>The complete genome of Conexibacter woesei DSM 14684.</title>
        <authorList>
            <consortium name="US DOE Joint Genome Institute (JGI-PGF)"/>
            <person name="Lucas S."/>
            <person name="Copeland A."/>
            <person name="Lapidus A."/>
            <person name="Glavina del Rio T."/>
            <person name="Dalin E."/>
            <person name="Tice H."/>
            <person name="Bruce D."/>
            <person name="Goodwin L."/>
            <person name="Pitluck S."/>
            <person name="Kyrpides N."/>
            <person name="Mavromatis K."/>
            <person name="Ivanova N."/>
            <person name="Mikhailova N."/>
            <person name="Chertkov O."/>
            <person name="Brettin T."/>
            <person name="Detter J.C."/>
            <person name="Han C."/>
            <person name="Larimer F."/>
            <person name="Land M."/>
            <person name="Hauser L."/>
            <person name="Markowitz V."/>
            <person name="Cheng J.-F."/>
            <person name="Hugenholtz P."/>
            <person name="Woyke T."/>
            <person name="Wu D."/>
            <person name="Pukall R."/>
            <person name="Steenblock K."/>
            <person name="Schneider S."/>
            <person name="Klenk H.-P."/>
            <person name="Eisen J.A."/>
        </authorList>
    </citation>
    <scope>NUCLEOTIDE SEQUENCE [LARGE SCALE GENOMIC DNA]</scope>
    <source>
        <strain evidence="11">DSM 14684 / CIP 108061 / JCM 11494 / NBRC 100937 / ID131577</strain>
    </source>
</reference>
<evidence type="ECO:0000256" key="6">
    <source>
        <dbReference type="ARBA" id="ARBA00023239"/>
    </source>
</evidence>
<accession>D3F7W7</accession>
<comment type="similarity">
    <text evidence="1">Belongs to the IlvD/Edd family.</text>
</comment>
<dbReference type="InterPro" id="IPR020558">
    <property type="entry name" value="DiOHA_6PGluconate_deHydtase_CS"/>
</dbReference>
<dbReference type="Pfam" id="PF24877">
    <property type="entry name" value="ILV_EDD_C"/>
    <property type="match status" value="1"/>
</dbReference>
<keyword evidence="6 10" id="KW-0456">Lyase</keyword>
<evidence type="ECO:0000256" key="4">
    <source>
        <dbReference type="ARBA" id="ARBA00023004"/>
    </source>
</evidence>
<evidence type="ECO:0000313" key="10">
    <source>
        <dbReference type="EMBL" id="ADB52861.1"/>
    </source>
</evidence>
<keyword evidence="5" id="KW-0411">Iron-sulfur</keyword>
<dbReference type="EMBL" id="CP001854">
    <property type="protein sequence ID" value="ADB52861.1"/>
    <property type="molecule type" value="Genomic_DNA"/>
</dbReference>
<dbReference type="HOGENOM" id="CLU_014271_3_1_11"/>
<evidence type="ECO:0000256" key="1">
    <source>
        <dbReference type="ARBA" id="ARBA00006486"/>
    </source>
</evidence>
<reference evidence="10 11" key="1">
    <citation type="journal article" date="2010" name="Stand. Genomic Sci.">
        <title>Complete genome sequence of Conexibacter woesei type strain (ID131577).</title>
        <authorList>
            <person name="Pukall R."/>
            <person name="Lapidus A."/>
            <person name="Glavina Del Rio T."/>
            <person name="Copeland A."/>
            <person name="Tice H."/>
            <person name="Cheng J.-F."/>
            <person name="Lucas S."/>
            <person name="Chen F."/>
            <person name="Nolan M."/>
            <person name="Bruce D."/>
            <person name="Goodwin L."/>
            <person name="Pitluck S."/>
            <person name="Mavromatis K."/>
            <person name="Ivanova N."/>
            <person name="Ovchinnikova G."/>
            <person name="Pati A."/>
            <person name="Chen A."/>
            <person name="Palaniappan K."/>
            <person name="Land M."/>
            <person name="Hauser L."/>
            <person name="Chang Y.-J."/>
            <person name="Jeffries C.D."/>
            <person name="Chain P."/>
            <person name="Meincke L."/>
            <person name="Sims D."/>
            <person name="Brettin T."/>
            <person name="Detter J.C."/>
            <person name="Rohde M."/>
            <person name="Goeker M."/>
            <person name="Bristow J."/>
            <person name="Eisen J.A."/>
            <person name="Markowitz V."/>
            <person name="Kyrpides N.C."/>
            <person name="Klenk H.-P."/>
            <person name="Hugenholtz P."/>
        </authorList>
    </citation>
    <scope>NUCLEOTIDE SEQUENCE [LARGE SCALE GENOMIC DNA]</scope>
    <source>
        <strain evidence="11">DSM 14684 / CIP 108061 / JCM 11494 / NBRC 100937 / ID131577</strain>
    </source>
</reference>
<evidence type="ECO:0000313" key="11">
    <source>
        <dbReference type="Proteomes" id="UP000008229"/>
    </source>
</evidence>
<dbReference type="PROSITE" id="PS00886">
    <property type="entry name" value="ILVD_EDD_1"/>
    <property type="match status" value="1"/>
</dbReference>